<dbReference type="NCBIfam" id="TIGR01946">
    <property type="entry name" value="rnfD"/>
    <property type="match status" value="1"/>
</dbReference>
<evidence type="ECO:0000256" key="4">
    <source>
        <dbReference type="ARBA" id="ARBA00022643"/>
    </source>
</evidence>
<dbReference type="RefSeq" id="WP_090255287.1">
    <property type="nucleotide sequence ID" value="NZ_FOAA01000019.1"/>
</dbReference>
<dbReference type="Pfam" id="PF03116">
    <property type="entry name" value="NQR2_RnfD_RnfE"/>
    <property type="match status" value="1"/>
</dbReference>
<evidence type="ECO:0000256" key="1">
    <source>
        <dbReference type="ARBA" id="ARBA00022448"/>
    </source>
</evidence>
<dbReference type="EMBL" id="FOAA01000019">
    <property type="protein sequence ID" value="SEL51761.1"/>
    <property type="molecule type" value="Genomic_DNA"/>
</dbReference>
<accession>A0A1H7QUT8</accession>
<keyword evidence="5 10" id="KW-0812">Transmembrane</keyword>
<sequence length="339" mass="36490">MTPLRIELKTSPHLKQAGSVEQIMRNVVLALLPICGFSVYLFGISALALMITTTVTCVATEQLFNKLSGRPGTVSDYSAVITGLLLALTLPPSFPLWMAALSGFIGIGLGKAMFGGLGFNLFNPALIGRAFAQGAFPVSVSTWTVPFHPDRFTEFLPSTLAMPFTTPASVDAFTTATPLAQWKFQGIHTDSWDLLTGMVSGSAGETSAIIILLCGLYLIARRMMNWRIPAAVLGGAFLTAAAFYAIDPEFYPTPWFVLLSGGLMLGAFFMASDMVASPVTRSGIWIYGLLIGFLAVIIRFFGGLPEGIMYAILLGNAASPLIERITQPRPYGTRKRRQS</sequence>
<dbReference type="HAMAP" id="MF_00462">
    <property type="entry name" value="RsxD_RnfD"/>
    <property type="match status" value="1"/>
</dbReference>
<dbReference type="AlphaFoldDB" id="A0A1H7QUT8"/>
<protein>
    <recommendedName>
        <fullName evidence="10">Ion-translocating oxidoreductase complex subunit D</fullName>
        <ecNumber evidence="10">7.-.-.-</ecNumber>
    </recommendedName>
    <alternativeName>
        <fullName evidence="10">Rnf electron transport complex subunit D</fullName>
    </alternativeName>
</protein>
<reference evidence="12" key="1">
    <citation type="submission" date="2016-10" db="EMBL/GenBank/DDBJ databases">
        <authorList>
            <person name="Varghese N."/>
            <person name="Submissions S."/>
        </authorList>
    </citation>
    <scope>NUCLEOTIDE SEQUENCE [LARGE SCALE GENOMIC DNA]</scope>
    <source>
        <strain evidence="12">DSM 241</strain>
    </source>
</reference>
<comment type="similarity">
    <text evidence="10">Belongs to the NqrB/RnfD family.</text>
</comment>
<dbReference type="OrthoDB" id="9776359at2"/>
<proteinExistence type="inferred from homology"/>
<evidence type="ECO:0000256" key="8">
    <source>
        <dbReference type="ARBA" id="ARBA00022989"/>
    </source>
</evidence>
<feature type="transmembrane region" description="Helical" evidence="10">
    <location>
        <begin position="252"/>
        <end position="272"/>
    </location>
</feature>
<keyword evidence="8 10" id="KW-1133">Transmembrane helix</keyword>
<keyword evidence="10" id="KW-0997">Cell inner membrane</keyword>
<feature type="transmembrane region" description="Helical" evidence="10">
    <location>
        <begin position="126"/>
        <end position="145"/>
    </location>
</feature>
<organism evidence="11 12">
    <name type="scientific">Ectothiorhodospira marina</name>
    <dbReference type="NCBI Taxonomy" id="1396821"/>
    <lineage>
        <taxon>Bacteria</taxon>
        <taxon>Pseudomonadati</taxon>
        <taxon>Pseudomonadota</taxon>
        <taxon>Gammaproteobacteria</taxon>
        <taxon>Chromatiales</taxon>
        <taxon>Ectothiorhodospiraceae</taxon>
        <taxon>Ectothiorhodospira</taxon>
    </lineage>
</organism>
<dbReference type="InterPro" id="IPR004338">
    <property type="entry name" value="NqrB/RnfD"/>
</dbReference>
<feature type="transmembrane region" description="Helical" evidence="10">
    <location>
        <begin position="27"/>
        <end position="51"/>
    </location>
</feature>
<keyword evidence="6 10" id="KW-1278">Translocase</keyword>
<evidence type="ECO:0000256" key="5">
    <source>
        <dbReference type="ARBA" id="ARBA00022692"/>
    </source>
</evidence>
<dbReference type="PANTHER" id="PTHR30578:SF0">
    <property type="entry name" value="ION-TRANSLOCATING OXIDOREDUCTASE COMPLEX SUBUNIT D"/>
    <property type="match status" value="1"/>
</dbReference>
<dbReference type="PANTHER" id="PTHR30578">
    <property type="entry name" value="ELECTRON TRANSPORT COMPLEX PROTEIN RNFD"/>
    <property type="match status" value="1"/>
</dbReference>
<dbReference type="GO" id="GO:0005886">
    <property type="term" value="C:plasma membrane"/>
    <property type="evidence" value="ECO:0007669"/>
    <property type="project" value="UniProtKB-SubCell"/>
</dbReference>
<dbReference type="GO" id="GO:0022900">
    <property type="term" value="P:electron transport chain"/>
    <property type="evidence" value="ECO:0007669"/>
    <property type="project" value="UniProtKB-UniRule"/>
</dbReference>
<feature type="transmembrane region" description="Helical" evidence="10">
    <location>
        <begin position="96"/>
        <end position="114"/>
    </location>
</feature>
<comment type="subunit">
    <text evidence="10">The complex is composed of six subunits: RnfA, RnfB, RnfC, RnfD, RnfE and RnfG.</text>
</comment>
<comment type="function">
    <text evidence="10">Part of a membrane-bound complex that couples electron transfer with translocation of ions across the membrane.</text>
</comment>
<feature type="transmembrane region" description="Helical" evidence="10">
    <location>
        <begin position="284"/>
        <end position="302"/>
    </location>
</feature>
<evidence type="ECO:0000256" key="6">
    <source>
        <dbReference type="ARBA" id="ARBA00022967"/>
    </source>
</evidence>
<feature type="transmembrane region" description="Helical" evidence="10">
    <location>
        <begin position="226"/>
        <end position="246"/>
    </location>
</feature>
<keyword evidence="3 10" id="KW-0285">Flavoprotein</keyword>
<keyword evidence="1 10" id="KW-0813">Transport</keyword>
<evidence type="ECO:0000256" key="2">
    <source>
        <dbReference type="ARBA" id="ARBA00022553"/>
    </source>
</evidence>
<dbReference type="STRING" id="1396821.SAMN05444515_11932"/>
<gene>
    <name evidence="10" type="primary">rnfD</name>
    <name evidence="11" type="ORF">SAMN05444515_11932</name>
</gene>
<keyword evidence="10" id="KW-1003">Cell membrane</keyword>
<comment type="cofactor">
    <cofactor evidence="10">
        <name>FMN</name>
        <dbReference type="ChEBI" id="CHEBI:58210"/>
    </cofactor>
</comment>
<evidence type="ECO:0000313" key="11">
    <source>
        <dbReference type="EMBL" id="SEL51761.1"/>
    </source>
</evidence>
<feature type="modified residue" description="FMN phosphoryl threonine" evidence="10">
    <location>
        <position position="177"/>
    </location>
</feature>
<keyword evidence="9 10" id="KW-0472">Membrane</keyword>
<evidence type="ECO:0000256" key="10">
    <source>
        <dbReference type="HAMAP-Rule" id="MF_00462"/>
    </source>
</evidence>
<keyword evidence="12" id="KW-1185">Reference proteome</keyword>
<name>A0A1H7QUT8_9GAMM</name>
<keyword evidence="4 10" id="KW-0288">FMN</keyword>
<keyword evidence="7 10" id="KW-0249">Electron transport</keyword>
<dbReference type="EC" id="7.-.-.-" evidence="10"/>
<keyword evidence="2 10" id="KW-0597">Phosphoprotein</keyword>
<dbReference type="GO" id="GO:0055085">
    <property type="term" value="P:transmembrane transport"/>
    <property type="evidence" value="ECO:0007669"/>
    <property type="project" value="InterPro"/>
</dbReference>
<comment type="subcellular location">
    <subcellularLocation>
        <location evidence="10">Cell inner membrane</location>
        <topology evidence="10">Multi-pass membrane protein</topology>
    </subcellularLocation>
</comment>
<evidence type="ECO:0000313" key="12">
    <source>
        <dbReference type="Proteomes" id="UP000199256"/>
    </source>
</evidence>
<dbReference type="Proteomes" id="UP000199256">
    <property type="component" value="Unassembled WGS sequence"/>
</dbReference>
<evidence type="ECO:0000256" key="9">
    <source>
        <dbReference type="ARBA" id="ARBA00023136"/>
    </source>
</evidence>
<evidence type="ECO:0000256" key="7">
    <source>
        <dbReference type="ARBA" id="ARBA00022982"/>
    </source>
</evidence>
<dbReference type="InterPro" id="IPR011303">
    <property type="entry name" value="RnfD_bac"/>
</dbReference>
<evidence type="ECO:0000256" key="3">
    <source>
        <dbReference type="ARBA" id="ARBA00022630"/>
    </source>
</evidence>
<feature type="transmembrane region" description="Helical" evidence="10">
    <location>
        <begin position="198"/>
        <end position="219"/>
    </location>
</feature>